<keyword evidence="1" id="KW-0812">Transmembrane</keyword>
<name>A0A0B1S1E3_OESDE</name>
<dbReference type="Proteomes" id="UP000053660">
    <property type="component" value="Unassembled WGS sequence"/>
</dbReference>
<evidence type="ECO:0000259" key="2">
    <source>
        <dbReference type="Pfam" id="PF22954"/>
    </source>
</evidence>
<reference evidence="3 4" key="1">
    <citation type="submission" date="2014-03" db="EMBL/GenBank/DDBJ databases">
        <title>Draft genome of the hookworm Oesophagostomum dentatum.</title>
        <authorList>
            <person name="Mitreva M."/>
        </authorList>
    </citation>
    <scope>NUCLEOTIDE SEQUENCE [LARGE SCALE GENOMIC DNA]</scope>
    <source>
        <strain evidence="3 4">OD-Hann</strain>
    </source>
</reference>
<evidence type="ECO:0000313" key="3">
    <source>
        <dbReference type="EMBL" id="KHJ77691.1"/>
    </source>
</evidence>
<dbReference type="Pfam" id="PF22954">
    <property type="entry name" value="DUF7027"/>
    <property type="match status" value="1"/>
</dbReference>
<dbReference type="AlphaFoldDB" id="A0A0B1S1E3"/>
<gene>
    <name evidence="3" type="ORF">OESDEN_22689</name>
</gene>
<sequence>MLVQSAEPSQSITLLEATASPPSILSRDTSPNSSLSRKKDKLAKNVRVFKHNHHTYLTCFGAIHVKAATCFAAFNVLIGTCCILFYCVFTSQEQRRPSLKLCAIPLAGVIVCMLFLFVGIIQEKAKLLYPFITFQVCF</sequence>
<dbReference type="EMBL" id="KN610512">
    <property type="protein sequence ID" value="KHJ77691.1"/>
    <property type="molecule type" value="Genomic_DNA"/>
</dbReference>
<evidence type="ECO:0000256" key="1">
    <source>
        <dbReference type="SAM" id="Phobius"/>
    </source>
</evidence>
<protein>
    <recommendedName>
        <fullName evidence="2">DUF7027 domain-containing protein</fullName>
    </recommendedName>
</protein>
<evidence type="ECO:0000313" key="4">
    <source>
        <dbReference type="Proteomes" id="UP000053660"/>
    </source>
</evidence>
<keyword evidence="4" id="KW-1185">Reference proteome</keyword>
<feature type="transmembrane region" description="Helical" evidence="1">
    <location>
        <begin position="101"/>
        <end position="121"/>
    </location>
</feature>
<feature type="transmembrane region" description="Helical" evidence="1">
    <location>
        <begin position="63"/>
        <end position="89"/>
    </location>
</feature>
<accession>A0A0B1S1E3</accession>
<proteinExistence type="predicted"/>
<feature type="domain" description="DUF7027" evidence="2">
    <location>
        <begin position="72"/>
        <end position="137"/>
    </location>
</feature>
<organism evidence="3 4">
    <name type="scientific">Oesophagostomum dentatum</name>
    <name type="common">Nodular worm</name>
    <dbReference type="NCBI Taxonomy" id="61180"/>
    <lineage>
        <taxon>Eukaryota</taxon>
        <taxon>Metazoa</taxon>
        <taxon>Ecdysozoa</taxon>
        <taxon>Nematoda</taxon>
        <taxon>Chromadorea</taxon>
        <taxon>Rhabditida</taxon>
        <taxon>Rhabditina</taxon>
        <taxon>Rhabditomorpha</taxon>
        <taxon>Strongyloidea</taxon>
        <taxon>Strongylidae</taxon>
        <taxon>Oesophagostomum</taxon>
    </lineage>
</organism>
<keyword evidence="1" id="KW-0472">Membrane</keyword>
<keyword evidence="1" id="KW-1133">Transmembrane helix</keyword>
<dbReference type="InterPro" id="IPR054291">
    <property type="entry name" value="DUF7027"/>
</dbReference>
<dbReference type="OrthoDB" id="5858093at2759"/>